<keyword evidence="2" id="KW-1185">Reference proteome</keyword>
<sequence>MDTYTQINAERIASAEDFRESFGRKVARMTLAEVDAELPRWPSSPEDDRDVIARALLMQRRHDFVAADIDRRAREAAAHAVEEPGLVDVVIPAELGATAIASRDRPGAFYYPELRAGRYVARMPWGAFHALAMSMSGSAGPSGIAVNGAAWLEANPALAARLPRNAPPPVAG</sequence>
<gene>
    <name evidence="1" type="ORF">J4P68_00270</name>
</gene>
<reference evidence="1" key="1">
    <citation type="journal article" date="2021" name="Int. J. Syst. Evol. Microbiol.">
        <title>Bradyrhizobium septentrionale sp. nov. (sv. septentrionale) and Bradyrhizobium quebecense sp. nov. (sv. septentrionale) associated with legumes native to Canada possess rearranged symbiosis genes and numerous insertion sequences.</title>
        <authorList>
            <person name="Bromfield E.S.P."/>
            <person name="Cloutier S."/>
        </authorList>
    </citation>
    <scope>NUCLEOTIDE SEQUENCE</scope>
    <source>
        <strain evidence="1">12S5</strain>
    </source>
</reference>
<dbReference type="RefSeq" id="WP_207829637.1">
    <property type="nucleotide sequence ID" value="NZ_CP088282.1"/>
</dbReference>
<organism evidence="1 2">
    <name type="scientific">Bradyrhizobium quebecense</name>
    <dbReference type="NCBI Taxonomy" id="2748629"/>
    <lineage>
        <taxon>Bacteria</taxon>
        <taxon>Pseudomonadati</taxon>
        <taxon>Pseudomonadota</taxon>
        <taxon>Alphaproteobacteria</taxon>
        <taxon>Hyphomicrobiales</taxon>
        <taxon>Nitrobacteraceae</taxon>
        <taxon>Bradyrhizobium</taxon>
    </lineage>
</organism>
<dbReference type="EMBL" id="JAGEPA010000001">
    <property type="protein sequence ID" value="MBO1427870.1"/>
    <property type="molecule type" value="Genomic_DNA"/>
</dbReference>
<proteinExistence type="predicted"/>
<accession>A0ABS3M8U3</accession>
<protein>
    <submittedName>
        <fullName evidence="1">Uncharacterized protein</fullName>
    </submittedName>
</protein>
<evidence type="ECO:0000313" key="2">
    <source>
        <dbReference type="Proteomes" id="UP000692816"/>
    </source>
</evidence>
<comment type="caution">
    <text evidence="1">The sequence shown here is derived from an EMBL/GenBank/DDBJ whole genome shotgun (WGS) entry which is preliminary data.</text>
</comment>
<name>A0ABS3M8U3_9BRAD</name>
<evidence type="ECO:0000313" key="1">
    <source>
        <dbReference type="EMBL" id="MBO1427870.1"/>
    </source>
</evidence>
<dbReference type="Proteomes" id="UP000692816">
    <property type="component" value="Unassembled WGS sequence"/>
</dbReference>